<proteinExistence type="predicted"/>
<dbReference type="Gene3D" id="1.25.40.10">
    <property type="entry name" value="Tetratricopeptide repeat domain"/>
    <property type="match status" value="1"/>
</dbReference>
<keyword evidence="5" id="KW-1185">Reference proteome</keyword>
<dbReference type="InterPro" id="IPR019734">
    <property type="entry name" value="TPR_rpt"/>
</dbReference>
<dbReference type="PROSITE" id="PS50005">
    <property type="entry name" value="TPR"/>
    <property type="match status" value="1"/>
</dbReference>
<gene>
    <name evidence="4" type="ORF">GCM10008905_04500</name>
</gene>
<dbReference type="Pfam" id="PF12895">
    <property type="entry name" value="ANAPC3"/>
    <property type="match status" value="1"/>
</dbReference>
<evidence type="ECO:0000256" key="3">
    <source>
        <dbReference type="PROSITE-ProRule" id="PRU00339"/>
    </source>
</evidence>
<name>A0ABN1INI5_9CLOT</name>
<sequence>MNFFQKANDYYNSKDYKKAILLYQKSIEAKENEAASLYNSAVCFIKLKEYAEAIPLLMSAVSLKEDSKYYFNLGYCHAMLKDNKKALVYFNTAWALDNDDKDCEKAINLIVNNLKNKPKK</sequence>
<evidence type="ECO:0000256" key="2">
    <source>
        <dbReference type="ARBA" id="ARBA00022803"/>
    </source>
</evidence>
<organism evidence="4 5">
    <name type="scientific">Clostridium malenominatum</name>
    <dbReference type="NCBI Taxonomy" id="1539"/>
    <lineage>
        <taxon>Bacteria</taxon>
        <taxon>Bacillati</taxon>
        <taxon>Bacillota</taxon>
        <taxon>Clostridia</taxon>
        <taxon>Eubacteriales</taxon>
        <taxon>Clostridiaceae</taxon>
        <taxon>Clostridium</taxon>
    </lineage>
</organism>
<dbReference type="SMART" id="SM00028">
    <property type="entry name" value="TPR"/>
    <property type="match status" value="3"/>
</dbReference>
<dbReference type="PANTHER" id="PTHR45831:SF2">
    <property type="entry name" value="LD24721P"/>
    <property type="match status" value="1"/>
</dbReference>
<dbReference type="Proteomes" id="UP001500339">
    <property type="component" value="Unassembled WGS sequence"/>
</dbReference>
<dbReference type="InterPro" id="IPR047150">
    <property type="entry name" value="SGT"/>
</dbReference>
<dbReference type="RefSeq" id="WP_343766084.1">
    <property type="nucleotide sequence ID" value="NZ_BAAACF010000001.1"/>
</dbReference>
<comment type="caution">
    <text evidence="4">The sequence shown here is derived from an EMBL/GenBank/DDBJ whole genome shotgun (WGS) entry which is preliminary data.</text>
</comment>
<dbReference type="PANTHER" id="PTHR45831">
    <property type="entry name" value="LD24721P"/>
    <property type="match status" value="1"/>
</dbReference>
<feature type="repeat" description="TPR" evidence="3">
    <location>
        <begin position="67"/>
        <end position="100"/>
    </location>
</feature>
<reference evidence="4 5" key="1">
    <citation type="journal article" date="2019" name="Int. J. Syst. Evol. Microbiol.">
        <title>The Global Catalogue of Microorganisms (GCM) 10K type strain sequencing project: providing services to taxonomists for standard genome sequencing and annotation.</title>
        <authorList>
            <consortium name="The Broad Institute Genomics Platform"/>
            <consortium name="The Broad Institute Genome Sequencing Center for Infectious Disease"/>
            <person name="Wu L."/>
            <person name="Ma J."/>
        </authorList>
    </citation>
    <scope>NUCLEOTIDE SEQUENCE [LARGE SCALE GENOMIC DNA]</scope>
    <source>
        <strain evidence="4 5">JCM 1405</strain>
    </source>
</reference>
<dbReference type="EMBL" id="BAAACF010000001">
    <property type="protein sequence ID" value="GAA0718122.1"/>
    <property type="molecule type" value="Genomic_DNA"/>
</dbReference>
<keyword evidence="1" id="KW-0677">Repeat</keyword>
<dbReference type="Pfam" id="PF13181">
    <property type="entry name" value="TPR_8"/>
    <property type="match status" value="1"/>
</dbReference>
<evidence type="ECO:0000313" key="4">
    <source>
        <dbReference type="EMBL" id="GAA0718122.1"/>
    </source>
</evidence>
<protein>
    <submittedName>
        <fullName evidence="4">Tetratricopeptide repeat protein</fullName>
    </submittedName>
</protein>
<dbReference type="SUPFAM" id="SSF48452">
    <property type="entry name" value="TPR-like"/>
    <property type="match status" value="1"/>
</dbReference>
<accession>A0ABN1INI5</accession>
<evidence type="ECO:0000313" key="5">
    <source>
        <dbReference type="Proteomes" id="UP001500339"/>
    </source>
</evidence>
<keyword evidence="2 3" id="KW-0802">TPR repeat</keyword>
<evidence type="ECO:0000256" key="1">
    <source>
        <dbReference type="ARBA" id="ARBA00022737"/>
    </source>
</evidence>
<dbReference type="InterPro" id="IPR011990">
    <property type="entry name" value="TPR-like_helical_dom_sf"/>
</dbReference>